<evidence type="ECO:0000256" key="3">
    <source>
        <dbReference type="ARBA" id="ARBA00022679"/>
    </source>
</evidence>
<organism evidence="7 9">
    <name type="scientific">Brevundimonas diminuta</name>
    <name type="common">Pseudomonas diminuta</name>
    <dbReference type="NCBI Taxonomy" id="293"/>
    <lineage>
        <taxon>Bacteria</taxon>
        <taxon>Pseudomonadati</taxon>
        <taxon>Pseudomonadota</taxon>
        <taxon>Alphaproteobacteria</taxon>
        <taxon>Caulobacterales</taxon>
        <taxon>Caulobacteraceae</taxon>
        <taxon>Brevundimonas</taxon>
    </lineage>
</organism>
<dbReference type="GO" id="GO:0008168">
    <property type="term" value="F:methyltransferase activity"/>
    <property type="evidence" value="ECO:0007669"/>
    <property type="project" value="UniProtKB-KW"/>
</dbReference>
<evidence type="ECO:0000256" key="4">
    <source>
        <dbReference type="ARBA" id="ARBA00022691"/>
    </source>
</evidence>
<evidence type="ECO:0000256" key="2">
    <source>
        <dbReference type="ARBA" id="ARBA00022603"/>
    </source>
</evidence>
<reference evidence="8 10" key="2">
    <citation type="submission" date="2020-12" db="EMBL/GenBank/DDBJ databases">
        <title>FDA dAtabase for Regulatory Grade micrObial Sequences (FDA-ARGOS): Supporting development and validation of Infectious Disease Dx tests.</title>
        <authorList>
            <person name="Kerrigan L."/>
            <person name="Long C."/>
            <person name="Tallon L."/>
            <person name="Sadzewicz L."/>
            <person name="Zhao X."/>
            <person name="Boylan J."/>
            <person name="Ott S."/>
            <person name="Bowen H."/>
            <person name="Vavikolanu K."/>
            <person name="Mehta A."/>
            <person name="Aluvathingal J."/>
            <person name="Nadendla S."/>
            <person name="Yan Y."/>
            <person name="Sichtig H."/>
        </authorList>
    </citation>
    <scope>NUCLEOTIDE SEQUENCE [LARGE SCALE GENOMIC DNA]</scope>
    <source>
        <strain evidence="8 10">FDAARGOS_1026</strain>
    </source>
</reference>
<dbReference type="KEGG" id="bdm:EQG53_09905"/>
<keyword evidence="10" id="KW-1185">Reference proteome</keyword>
<dbReference type="Pfam" id="PF02353">
    <property type="entry name" value="CMAS"/>
    <property type="match status" value="1"/>
</dbReference>
<keyword evidence="3 7" id="KW-0808">Transferase</keyword>
<reference evidence="7 9" key="1">
    <citation type="submission" date="2019-01" db="EMBL/GenBank/DDBJ databases">
        <title>Brevundimonas diminuta Genome sequencing and assembly.</title>
        <authorList>
            <person name="Chen H."/>
        </authorList>
    </citation>
    <scope>NUCLEOTIDE SEQUENCE [LARGE SCALE GENOMIC DNA]</scope>
    <source>
        <strain evidence="7">ATCC</strain>
        <strain evidence="9">ATCC(B) 19146</strain>
    </source>
</reference>
<dbReference type="GO" id="GO:0032259">
    <property type="term" value="P:methylation"/>
    <property type="evidence" value="ECO:0007669"/>
    <property type="project" value="UniProtKB-KW"/>
</dbReference>
<dbReference type="Proteomes" id="UP000287388">
    <property type="component" value="Chromosome"/>
</dbReference>
<keyword evidence="4" id="KW-0949">S-adenosyl-L-methionine</keyword>
<dbReference type="InterPro" id="IPR050723">
    <property type="entry name" value="CFA/CMAS"/>
</dbReference>
<dbReference type="CDD" id="cd02440">
    <property type="entry name" value="AdoMet_MTases"/>
    <property type="match status" value="1"/>
</dbReference>
<protein>
    <submittedName>
        <fullName evidence="7">Class I SAM-dependent methyltransferase</fullName>
    </submittedName>
</protein>
<evidence type="ECO:0000313" key="7">
    <source>
        <dbReference type="EMBL" id="QAT14642.1"/>
    </source>
</evidence>
<evidence type="ECO:0000256" key="5">
    <source>
        <dbReference type="ARBA" id="ARBA00023098"/>
    </source>
</evidence>
<evidence type="ECO:0000313" key="10">
    <source>
        <dbReference type="Proteomes" id="UP000596117"/>
    </source>
</evidence>
<dbReference type="AlphaFoldDB" id="A0A410NXP0"/>
<dbReference type="PIRSF" id="PIRSF003085">
    <property type="entry name" value="CMAS"/>
    <property type="match status" value="1"/>
</dbReference>
<feature type="active site" evidence="6">
    <location>
        <position position="387"/>
    </location>
</feature>
<evidence type="ECO:0000256" key="6">
    <source>
        <dbReference type="PIRSR" id="PIRSR003085-1"/>
    </source>
</evidence>
<dbReference type="GO" id="GO:0008610">
    <property type="term" value="P:lipid biosynthetic process"/>
    <property type="evidence" value="ECO:0007669"/>
    <property type="project" value="InterPro"/>
</dbReference>
<dbReference type="InterPro" id="IPR003333">
    <property type="entry name" value="CMAS"/>
</dbReference>
<accession>A0A410NXP0</accession>
<dbReference type="Proteomes" id="UP000596117">
    <property type="component" value="Chromosome"/>
</dbReference>
<dbReference type="PANTHER" id="PTHR43667:SF2">
    <property type="entry name" value="FATTY ACID C-METHYL TRANSFERASE"/>
    <property type="match status" value="1"/>
</dbReference>
<dbReference type="RefSeq" id="WP_128719868.1">
    <property type="nucleotide sequence ID" value="NZ_BJNC01000005.1"/>
</dbReference>
<dbReference type="EMBL" id="CP066026">
    <property type="protein sequence ID" value="QQB87977.1"/>
    <property type="molecule type" value="Genomic_DNA"/>
</dbReference>
<evidence type="ECO:0000256" key="1">
    <source>
        <dbReference type="ARBA" id="ARBA00010815"/>
    </source>
</evidence>
<proteinExistence type="inferred from homology"/>
<evidence type="ECO:0000313" key="8">
    <source>
        <dbReference type="EMBL" id="QQB87977.1"/>
    </source>
</evidence>
<dbReference type="SUPFAM" id="SSF53335">
    <property type="entry name" value="S-adenosyl-L-methionine-dependent methyltransferases"/>
    <property type="match status" value="1"/>
</dbReference>
<evidence type="ECO:0000313" key="9">
    <source>
        <dbReference type="Proteomes" id="UP000287388"/>
    </source>
</evidence>
<dbReference type="InterPro" id="IPR029063">
    <property type="entry name" value="SAM-dependent_MTases_sf"/>
</dbReference>
<dbReference type="EMBL" id="CP035093">
    <property type="protein sequence ID" value="QAT14642.1"/>
    <property type="molecule type" value="Genomic_DNA"/>
</dbReference>
<sequence>MTTTFYGDRREKTSAPVLDLLLRLLSSNWTWGRLTLVLPDGSSRQLTGRSPGHSAVLVTRDPRFAARVLKSGDIGFAEGYMAGEWDTPDLAVLLETLVNNYDHIRRLFDGNPLMNAVNWLGHRLNRNSRRGSRRNIHAHYDLGNAFYSAWLDPSMTYSAARFERPGQSLQEAQRAKYAALARLMDLQPGHSVLEIGCGWGGFAEFAAREVGAVVTGVTISREQHDYARRRMFEAGLAERADIRLIDYRDVQGRFDRVASIEMFEAVGREYWPTYFQKVHDVLKPGGRAGLQIITIQDDLFDEYDARTDFIQKYVFPGGSLPSEARMVPVVESAGLNRTAVERFGGDYADTLAEWMRRFDAAWTEIRQDGQAFDDRFRRLWRFYLAYCEAGFRSGRTDVIQIALDRTF</sequence>
<keyword evidence="2 7" id="KW-0489">Methyltransferase</keyword>
<keyword evidence="5" id="KW-0443">Lipid metabolism</keyword>
<dbReference type="Gene3D" id="3.40.50.150">
    <property type="entry name" value="Vaccinia Virus protein VP39"/>
    <property type="match status" value="1"/>
</dbReference>
<gene>
    <name evidence="7" type="ORF">EQG53_09905</name>
    <name evidence="8" type="ORF">I6H83_12540</name>
</gene>
<name>A0A410NXP0_BREDI</name>
<comment type="similarity">
    <text evidence="1">Belongs to the CFA/CMAS family.</text>
</comment>
<dbReference type="PANTHER" id="PTHR43667">
    <property type="entry name" value="CYCLOPROPANE-FATTY-ACYL-PHOSPHOLIPID SYNTHASE"/>
    <property type="match status" value="1"/>
</dbReference>